<name>A0ABW8MY38_9BURK</name>
<dbReference type="InterPro" id="IPR029068">
    <property type="entry name" value="Glyas_Bleomycin-R_OHBP_Dase"/>
</dbReference>
<protein>
    <submittedName>
        <fullName evidence="1">Catechol 2,3-dioxygenase-like lactoylglutathione lyase family enzyme</fullName>
    </submittedName>
</protein>
<reference evidence="1 2" key="1">
    <citation type="submission" date="2024-10" db="EMBL/GenBank/DDBJ databases">
        <authorList>
            <person name="Deangelis K."/>
            <person name="Huntemann M."/>
            <person name="Clum A."/>
            <person name="Wang J."/>
            <person name="Palaniappan K."/>
            <person name="Ritter S."/>
            <person name="Chen I.-M."/>
            <person name="Stamatis D."/>
            <person name="Reddy T."/>
            <person name="O'Malley R."/>
            <person name="Daum C."/>
            <person name="Ng V."/>
            <person name="Ivanova N."/>
            <person name="Kyrpides N."/>
            <person name="Woyke T."/>
        </authorList>
    </citation>
    <scope>NUCLEOTIDE SEQUENCE [LARGE SCALE GENOMIC DNA]</scope>
    <source>
        <strain evidence="1 2">GAS97</strain>
    </source>
</reference>
<keyword evidence="2" id="KW-1185">Reference proteome</keyword>
<evidence type="ECO:0000313" key="2">
    <source>
        <dbReference type="Proteomes" id="UP001620514"/>
    </source>
</evidence>
<dbReference type="SUPFAM" id="SSF54593">
    <property type="entry name" value="Glyoxalase/Bleomycin resistance protein/Dihydroxybiphenyl dioxygenase"/>
    <property type="match status" value="1"/>
</dbReference>
<dbReference type="RefSeq" id="WP_404615113.1">
    <property type="nucleotide sequence ID" value="NZ_JBIYDN010000056.1"/>
</dbReference>
<organism evidence="1 2">
    <name type="scientific">Caballeronia udeis</name>
    <dbReference type="NCBI Taxonomy" id="1232866"/>
    <lineage>
        <taxon>Bacteria</taxon>
        <taxon>Pseudomonadati</taxon>
        <taxon>Pseudomonadota</taxon>
        <taxon>Betaproteobacteria</taxon>
        <taxon>Burkholderiales</taxon>
        <taxon>Burkholderiaceae</taxon>
        <taxon>Caballeronia</taxon>
    </lineage>
</organism>
<reference evidence="1 2" key="2">
    <citation type="submission" date="2024-11" db="EMBL/GenBank/DDBJ databases">
        <title>Using genomics to understand microbial adaptation to soil warming.</title>
        <authorList>
            <person name="Deangelis K.M. PhD."/>
        </authorList>
    </citation>
    <scope>NUCLEOTIDE SEQUENCE [LARGE SCALE GENOMIC DNA]</scope>
    <source>
        <strain evidence="1 2">GAS97</strain>
    </source>
</reference>
<evidence type="ECO:0000313" key="1">
    <source>
        <dbReference type="EMBL" id="MFK4448643.1"/>
    </source>
</evidence>
<accession>A0ABW8MY38</accession>
<dbReference type="InterPro" id="IPR038084">
    <property type="entry name" value="PduO/GlcC-like_sf"/>
</dbReference>
<comment type="caution">
    <text evidence="1">The sequence shown here is derived from an EMBL/GenBank/DDBJ whole genome shotgun (WGS) entry which is preliminary data.</text>
</comment>
<sequence length="68" mass="7662">MMRLFGMEHVGFTVPNLDEAVRFFEKAFGAVTVSGLAQREDHELIVEALCALLDHDYAELALPREDPE</sequence>
<dbReference type="EMBL" id="JBIYDN010000056">
    <property type="protein sequence ID" value="MFK4448643.1"/>
    <property type="molecule type" value="Genomic_DNA"/>
</dbReference>
<dbReference type="Proteomes" id="UP001620514">
    <property type="component" value="Unassembled WGS sequence"/>
</dbReference>
<proteinExistence type="predicted"/>
<gene>
    <name evidence="1" type="ORF">ABH943_008687</name>
</gene>
<dbReference type="Gene3D" id="3.30.450.150">
    <property type="entry name" value="Haem-degrading domain"/>
    <property type="match status" value="1"/>
</dbReference>